<protein>
    <submittedName>
        <fullName evidence="1">Aminotransferase class I/II-fold pyridoxal phosphate-dependent enzyme</fullName>
    </submittedName>
</protein>
<reference evidence="1" key="1">
    <citation type="submission" date="2024-09" db="EMBL/GenBank/DDBJ databases">
        <authorList>
            <person name="Liu J."/>
        </authorList>
    </citation>
    <scope>NUCLEOTIDE SEQUENCE</scope>
    <source>
        <strain evidence="1">NBU2967</strain>
    </source>
</reference>
<gene>
    <name evidence="1" type="ORF">ACEZ3G_11195</name>
</gene>
<keyword evidence="2" id="KW-1185">Reference proteome</keyword>
<organism evidence="1 2">
    <name type="scientific">Meishania litoralis</name>
    <dbReference type="NCBI Taxonomy" id="3434685"/>
    <lineage>
        <taxon>Bacteria</taxon>
        <taxon>Pseudomonadati</taxon>
        <taxon>Bacteroidota</taxon>
        <taxon>Flavobacteriia</taxon>
        <taxon>Flavobacteriales</taxon>
        <taxon>Flavobacteriaceae</taxon>
        <taxon>Meishania</taxon>
    </lineage>
</organism>
<dbReference type="Proteomes" id="UP001595191">
    <property type="component" value="Unassembled WGS sequence"/>
</dbReference>
<keyword evidence="1" id="KW-0808">Transferase</keyword>
<name>A0ACC7LLY0_9FLAO</name>
<evidence type="ECO:0000313" key="1">
    <source>
        <dbReference type="EMBL" id="MFH6604045.1"/>
    </source>
</evidence>
<evidence type="ECO:0000313" key="2">
    <source>
        <dbReference type="Proteomes" id="UP001595191"/>
    </source>
</evidence>
<proteinExistence type="predicted"/>
<comment type="caution">
    <text evidence="1">The sequence shown here is derived from an EMBL/GenBank/DDBJ whole genome shotgun (WGS) entry which is preliminary data.</text>
</comment>
<sequence length="406" mass="44034">MDYQASDHLQDLQYFGEYGGVNPSISDSSTYTFLSAKTMFDTFEGNTEGCYLYSRHSSPSNLYLGEALAAMEGTETANVTASGMGAITAVIMQLCAAGDHIISSRTIYGGTYAFMKNFLLKFDIKVSFVDITDIGAVEEAITPKTKLIYCESVSNPLLEVADIRALSKLTKKHNLPLVVDNTFSPLTVTPVKLGADIVIHSLTKFINGTSDAVAGVVCGSKELCLGLKDVNNGAGMLLGSTLDSLRAASILKNMRTLHIRMKKHSENAMYLAQNFEKDGLRVVYPGLKSHTGHEIIKSQMNLEYGFGGLMTIDVGSLEKANALMEMMQAQKLGYLAVSLGFYKTLFSAPGSSTSSEIPLEEQKTMGLGDGLIRFSIGLDNDIRRTYGMMRTCMEKLGVLAKDTVNP</sequence>
<dbReference type="EMBL" id="JBHFPV010000002">
    <property type="protein sequence ID" value="MFH6604045.1"/>
    <property type="molecule type" value="Genomic_DNA"/>
</dbReference>
<keyword evidence="1" id="KW-0032">Aminotransferase</keyword>
<accession>A0ACC7LLY0</accession>